<sequence length="152" mass="16846">MRFGKVTVAMVNADIAFGPRSNENSSRMHVFYYPKIEAKVKSVAEELGIDHPCNDILFGDATVDDKERIRSALDSEDAILGSGDWVVKLGISLFYSTNLSHSTLYIKQMAYNCVIYSAFGRMRELAPSKKVKCVEPKGAAADDSWDASSLRQ</sequence>
<evidence type="ECO:0000313" key="1">
    <source>
        <dbReference type="EMBL" id="MBA0577590.1"/>
    </source>
</evidence>
<proteinExistence type="predicted"/>
<dbReference type="EMBL" id="JABEZX010356233">
    <property type="protein sequence ID" value="MBA0577590.1"/>
    <property type="molecule type" value="Genomic_DNA"/>
</dbReference>
<keyword evidence="2" id="KW-1185">Reference proteome</keyword>
<dbReference type="AlphaFoldDB" id="A0A7J8NL58"/>
<comment type="caution">
    <text evidence="1">The sequence shown here is derived from an EMBL/GenBank/DDBJ whole genome shotgun (WGS) entry which is preliminary data.</text>
</comment>
<reference evidence="1 2" key="1">
    <citation type="journal article" date="2019" name="Genome Biol. Evol.">
        <title>Insights into the evolution of the New World diploid cottons (Gossypium, subgenus Houzingenia) based on genome sequencing.</title>
        <authorList>
            <person name="Grover C.E."/>
            <person name="Arick M.A. 2nd"/>
            <person name="Thrash A."/>
            <person name="Conover J.L."/>
            <person name="Sanders W.S."/>
            <person name="Peterson D.G."/>
            <person name="Frelichowski J.E."/>
            <person name="Scheffler J.A."/>
            <person name="Scheffler B.E."/>
            <person name="Wendel J.F."/>
        </authorList>
    </citation>
    <scope>NUCLEOTIDE SEQUENCE [LARGE SCALE GENOMIC DNA]</scope>
    <source>
        <strain evidence="1">157</strain>
        <tissue evidence="1">Leaf</tissue>
    </source>
</reference>
<gene>
    <name evidence="1" type="ORF">Golob_028107</name>
</gene>
<evidence type="ECO:0000313" key="2">
    <source>
        <dbReference type="Proteomes" id="UP000593572"/>
    </source>
</evidence>
<dbReference type="Proteomes" id="UP000593572">
    <property type="component" value="Unassembled WGS sequence"/>
</dbReference>
<organism evidence="1 2">
    <name type="scientific">Gossypium lobatum</name>
    <dbReference type="NCBI Taxonomy" id="34289"/>
    <lineage>
        <taxon>Eukaryota</taxon>
        <taxon>Viridiplantae</taxon>
        <taxon>Streptophyta</taxon>
        <taxon>Embryophyta</taxon>
        <taxon>Tracheophyta</taxon>
        <taxon>Spermatophyta</taxon>
        <taxon>Magnoliopsida</taxon>
        <taxon>eudicotyledons</taxon>
        <taxon>Gunneridae</taxon>
        <taxon>Pentapetalae</taxon>
        <taxon>rosids</taxon>
        <taxon>malvids</taxon>
        <taxon>Malvales</taxon>
        <taxon>Malvaceae</taxon>
        <taxon>Malvoideae</taxon>
        <taxon>Gossypium</taxon>
    </lineage>
</organism>
<accession>A0A7J8NL58</accession>
<name>A0A7J8NL58_9ROSI</name>
<protein>
    <submittedName>
        <fullName evidence="1">Uncharacterized protein</fullName>
    </submittedName>
</protein>